<comment type="caution">
    <text evidence="1">The sequence shown here is derived from an EMBL/GenBank/DDBJ whole genome shotgun (WGS) entry which is preliminary data.</text>
</comment>
<keyword evidence="2" id="KW-1185">Reference proteome</keyword>
<sequence>MHKFLTIFFLYFVTIGFSQEENINNTIPNTTREIYIVSGIGWGFPMGEETKEVFTPKFSNILGANIASDKEFLFWYPSIDFLSFNYNQIEQDKDYPYIIKKSKSNYYNANFSVGIKKQFSQLKLYAFLGPGVGFMSEPRAEVNHETKVVHIKNRLRVSPTWRTGVGLDYQLERFLLFTEMSWSHNFRKVQGVTLDAVVLFIGLKTDISRIAENVTKLISG</sequence>
<proteinExistence type="predicted"/>
<dbReference type="Proteomes" id="UP000553034">
    <property type="component" value="Unassembled WGS sequence"/>
</dbReference>
<dbReference type="RefSeq" id="WP_183477209.1">
    <property type="nucleotide sequence ID" value="NZ_JACIFO010000004.1"/>
</dbReference>
<evidence type="ECO:0000313" key="1">
    <source>
        <dbReference type="EMBL" id="MBB4118848.1"/>
    </source>
</evidence>
<accession>A0A840EL45</accession>
<organism evidence="1 2">
    <name type="scientific">Mesonia hippocampi</name>
    <dbReference type="NCBI Taxonomy" id="1628250"/>
    <lineage>
        <taxon>Bacteria</taxon>
        <taxon>Pseudomonadati</taxon>
        <taxon>Bacteroidota</taxon>
        <taxon>Flavobacteriia</taxon>
        <taxon>Flavobacteriales</taxon>
        <taxon>Flavobacteriaceae</taxon>
        <taxon>Mesonia</taxon>
    </lineage>
</organism>
<dbReference type="AlphaFoldDB" id="A0A840EL45"/>
<gene>
    <name evidence="1" type="ORF">GGR32_001139</name>
</gene>
<name>A0A840EL45_9FLAO</name>
<evidence type="ECO:0000313" key="2">
    <source>
        <dbReference type="Proteomes" id="UP000553034"/>
    </source>
</evidence>
<reference evidence="1 2" key="1">
    <citation type="submission" date="2020-08" db="EMBL/GenBank/DDBJ databases">
        <title>Genomic Encyclopedia of Type Strains, Phase IV (KMG-IV): sequencing the most valuable type-strain genomes for metagenomic binning, comparative biology and taxonomic classification.</title>
        <authorList>
            <person name="Goeker M."/>
        </authorList>
    </citation>
    <scope>NUCLEOTIDE SEQUENCE [LARGE SCALE GENOMIC DNA]</scope>
    <source>
        <strain evidence="1 2">DSM 29568</strain>
    </source>
</reference>
<dbReference type="EMBL" id="JACIFO010000004">
    <property type="protein sequence ID" value="MBB4118848.1"/>
    <property type="molecule type" value="Genomic_DNA"/>
</dbReference>
<protein>
    <recommendedName>
        <fullName evidence="3">Outer membrane protein beta-barrel domain-containing protein</fullName>
    </recommendedName>
</protein>
<evidence type="ECO:0008006" key="3">
    <source>
        <dbReference type="Google" id="ProtNLM"/>
    </source>
</evidence>